<proteinExistence type="predicted"/>
<feature type="compositionally biased region" description="Basic and acidic residues" evidence="1">
    <location>
        <begin position="10"/>
        <end position="21"/>
    </location>
</feature>
<evidence type="ECO:0000256" key="1">
    <source>
        <dbReference type="SAM" id="MobiDB-lite"/>
    </source>
</evidence>
<dbReference type="EMBL" id="CAJHJT010000001">
    <property type="protein sequence ID" value="CAD6993091.1"/>
    <property type="molecule type" value="Genomic_DNA"/>
</dbReference>
<accession>A0A811U372</accession>
<dbReference type="AlphaFoldDB" id="A0A811U372"/>
<keyword evidence="3" id="KW-1185">Reference proteome</keyword>
<comment type="caution">
    <text evidence="2">The sequence shown here is derived from an EMBL/GenBank/DDBJ whole genome shotgun (WGS) entry which is preliminary data.</text>
</comment>
<dbReference type="Proteomes" id="UP000606786">
    <property type="component" value="Unassembled WGS sequence"/>
</dbReference>
<protein>
    <submittedName>
        <fullName evidence="2">(Mediterranean fruit fly) hypothetical protein</fullName>
    </submittedName>
</protein>
<reference evidence="2" key="1">
    <citation type="submission" date="2020-11" db="EMBL/GenBank/DDBJ databases">
        <authorList>
            <person name="Whitehead M."/>
        </authorList>
    </citation>
    <scope>NUCLEOTIDE SEQUENCE</scope>
    <source>
        <strain evidence="2">EGII</strain>
    </source>
</reference>
<organism evidence="2 3">
    <name type="scientific">Ceratitis capitata</name>
    <name type="common">Mediterranean fruit fly</name>
    <name type="synonym">Tephritis capitata</name>
    <dbReference type="NCBI Taxonomy" id="7213"/>
    <lineage>
        <taxon>Eukaryota</taxon>
        <taxon>Metazoa</taxon>
        <taxon>Ecdysozoa</taxon>
        <taxon>Arthropoda</taxon>
        <taxon>Hexapoda</taxon>
        <taxon>Insecta</taxon>
        <taxon>Pterygota</taxon>
        <taxon>Neoptera</taxon>
        <taxon>Endopterygota</taxon>
        <taxon>Diptera</taxon>
        <taxon>Brachycera</taxon>
        <taxon>Muscomorpha</taxon>
        <taxon>Tephritoidea</taxon>
        <taxon>Tephritidae</taxon>
        <taxon>Ceratitis</taxon>
        <taxon>Ceratitis</taxon>
    </lineage>
</organism>
<feature type="region of interest" description="Disordered" evidence="1">
    <location>
        <begin position="1"/>
        <end position="26"/>
    </location>
</feature>
<evidence type="ECO:0000313" key="2">
    <source>
        <dbReference type="EMBL" id="CAD6993091.1"/>
    </source>
</evidence>
<feature type="non-terminal residue" evidence="2">
    <location>
        <position position="54"/>
    </location>
</feature>
<gene>
    <name evidence="2" type="ORF">CCAP1982_LOCUS1917</name>
</gene>
<sequence>MHGAYCVAQKQEHKQEQEPKQEPLIPAANTSPCIVNAYNCNNFTMSTTMTMTVY</sequence>
<name>A0A811U372_CERCA</name>
<evidence type="ECO:0000313" key="3">
    <source>
        <dbReference type="Proteomes" id="UP000606786"/>
    </source>
</evidence>